<keyword evidence="4 6" id="KW-0975">Bacterial flagellum</keyword>
<evidence type="ECO:0000256" key="4">
    <source>
        <dbReference type="ARBA" id="ARBA00023143"/>
    </source>
</evidence>
<comment type="similarity">
    <text evidence="2 6">Belongs to the flagella basal body rod proteins family.</text>
</comment>
<dbReference type="RefSeq" id="WP_237263733.1">
    <property type="nucleotide sequence ID" value="NZ_AP024202.1"/>
</dbReference>
<dbReference type="Pfam" id="PF00460">
    <property type="entry name" value="Flg_bb_rod"/>
    <property type="match status" value="1"/>
</dbReference>
<dbReference type="InterPro" id="IPR006300">
    <property type="entry name" value="FlgB"/>
</dbReference>
<proteinExistence type="inferred from homology"/>
<protein>
    <recommendedName>
        <fullName evidence="3 6">Flagellar basal body rod protein FlgB</fullName>
    </recommendedName>
</protein>
<evidence type="ECO:0000256" key="2">
    <source>
        <dbReference type="ARBA" id="ARBA00009677"/>
    </source>
</evidence>
<dbReference type="InterPro" id="IPR001444">
    <property type="entry name" value="Flag_bb_rod_N"/>
</dbReference>
<evidence type="ECO:0000259" key="7">
    <source>
        <dbReference type="Pfam" id="PF00460"/>
    </source>
</evidence>
<keyword evidence="8" id="KW-0282">Flagellum</keyword>
<evidence type="ECO:0000313" key="9">
    <source>
        <dbReference type="Proteomes" id="UP001054820"/>
    </source>
</evidence>
<sequence length="133" mass="14766">MAESIFGIHEQALKIRTQRAELLANNLANADTPNFKAKDLDFRKALQDASGQLNSNDQMKMAKTNSGHIEGDAFSSTSRYLMYRQSTQPSLDGNTVETHIEKAQFMENAMQQQATLEFINGKISGIRGALRGE</sequence>
<accession>A0ABN6CVB8</accession>
<reference evidence="8" key="1">
    <citation type="journal article" date="2022" name="Arch. Microbiol.">
        <title>Thiomicrorhabdus immobilis sp. nov., a mesophilic sulfur-oxidizing bacterium isolated from sediment of a brackish lake in northern Japan.</title>
        <authorList>
            <person name="Kojima H."/>
            <person name="Mochizuki J."/>
            <person name="Kanda M."/>
            <person name="Watanabe T."/>
            <person name="Fukui M."/>
        </authorList>
    </citation>
    <scope>NUCLEOTIDE SEQUENCE</scope>
    <source>
        <strain evidence="8">Am19</strain>
    </source>
</reference>
<keyword evidence="8" id="KW-0966">Cell projection</keyword>
<evidence type="ECO:0000256" key="1">
    <source>
        <dbReference type="ARBA" id="ARBA00004117"/>
    </source>
</evidence>
<dbReference type="PANTHER" id="PTHR30435:SF12">
    <property type="entry name" value="FLAGELLAR BASAL BODY ROD PROTEIN FLGB"/>
    <property type="match status" value="1"/>
</dbReference>
<evidence type="ECO:0000313" key="8">
    <source>
        <dbReference type="EMBL" id="BCN92962.1"/>
    </source>
</evidence>
<comment type="subunit">
    <text evidence="6">The basal body constitutes a major portion of the flagellar organelle and consists of a number of rings mounted on a central rod.</text>
</comment>
<evidence type="ECO:0000256" key="6">
    <source>
        <dbReference type="PIRNR" id="PIRNR002889"/>
    </source>
</evidence>
<name>A0ABN6CVB8_9GAMM</name>
<dbReference type="InterPro" id="IPR019776">
    <property type="entry name" value="Flagellar_basal_body_rod_CS"/>
</dbReference>
<dbReference type="Proteomes" id="UP001054820">
    <property type="component" value="Chromosome"/>
</dbReference>
<dbReference type="NCBIfam" id="TIGR01396">
    <property type="entry name" value="FlgB"/>
    <property type="match status" value="1"/>
</dbReference>
<organism evidence="8 9">
    <name type="scientific">Thiomicrorhabdus immobilis</name>
    <dbReference type="NCBI Taxonomy" id="2791037"/>
    <lineage>
        <taxon>Bacteria</taxon>
        <taxon>Pseudomonadati</taxon>
        <taxon>Pseudomonadota</taxon>
        <taxon>Gammaproteobacteria</taxon>
        <taxon>Thiotrichales</taxon>
        <taxon>Piscirickettsiaceae</taxon>
        <taxon>Thiomicrorhabdus</taxon>
    </lineage>
</organism>
<evidence type="ECO:0000256" key="3">
    <source>
        <dbReference type="ARBA" id="ARBA00014376"/>
    </source>
</evidence>
<dbReference type="PIRSF" id="PIRSF002889">
    <property type="entry name" value="Rod_FlgB"/>
    <property type="match status" value="1"/>
</dbReference>
<feature type="domain" description="Flagellar basal body rod protein N-terminal" evidence="7">
    <location>
        <begin position="9"/>
        <end position="36"/>
    </location>
</feature>
<dbReference type="PROSITE" id="PS00588">
    <property type="entry name" value="FLAGELLA_BB_ROD"/>
    <property type="match status" value="1"/>
</dbReference>
<gene>
    <name evidence="8" type="ORF">THMIRHAM_07470</name>
</gene>
<keyword evidence="8" id="KW-0969">Cilium</keyword>
<evidence type="ECO:0000256" key="5">
    <source>
        <dbReference type="ARBA" id="ARBA00024934"/>
    </source>
</evidence>
<dbReference type="EMBL" id="AP024202">
    <property type="protein sequence ID" value="BCN92962.1"/>
    <property type="molecule type" value="Genomic_DNA"/>
</dbReference>
<keyword evidence="9" id="KW-1185">Reference proteome</keyword>
<comment type="function">
    <text evidence="5 6">Structural component of flagellum, the bacterial motility apparatus. Part of the rod structure of flagellar basal body.</text>
</comment>
<dbReference type="PANTHER" id="PTHR30435">
    <property type="entry name" value="FLAGELLAR PROTEIN"/>
    <property type="match status" value="1"/>
</dbReference>
<comment type="subcellular location">
    <subcellularLocation>
        <location evidence="1 6">Bacterial flagellum basal body</location>
    </subcellularLocation>
</comment>